<dbReference type="InterPro" id="IPR036570">
    <property type="entry name" value="HORMA_dom_sf"/>
</dbReference>
<dbReference type="InParanoid" id="A0A194XP30"/>
<dbReference type="SUPFAM" id="SSF57903">
    <property type="entry name" value="FYVE/PHD zinc finger"/>
    <property type="match status" value="1"/>
</dbReference>
<dbReference type="Proteomes" id="UP000070700">
    <property type="component" value="Unassembled WGS sequence"/>
</dbReference>
<dbReference type="RefSeq" id="XP_018076276.1">
    <property type="nucleotide sequence ID" value="XM_018219380.1"/>
</dbReference>
<accession>A0A194XP30</accession>
<feature type="compositionally biased region" description="Polar residues" evidence="1">
    <location>
        <begin position="362"/>
        <end position="382"/>
    </location>
</feature>
<name>A0A194XP30_MOLSC</name>
<dbReference type="KEGG" id="psco:LY89DRAFT_729412"/>
<feature type="region of interest" description="Disordered" evidence="1">
    <location>
        <begin position="596"/>
        <end position="626"/>
    </location>
</feature>
<evidence type="ECO:0000313" key="4">
    <source>
        <dbReference type="Proteomes" id="UP000070700"/>
    </source>
</evidence>
<feature type="compositionally biased region" description="Basic residues" evidence="1">
    <location>
        <begin position="7"/>
        <end position="16"/>
    </location>
</feature>
<dbReference type="Gene3D" id="3.30.40.10">
    <property type="entry name" value="Zinc/RING finger domain, C3HC4 (zinc finger)"/>
    <property type="match status" value="1"/>
</dbReference>
<protein>
    <recommendedName>
        <fullName evidence="2">HORMA domain-containing protein</fullName>
    </recommendedName>
</protein>
<dbReference type="GeneID" id="28829106"/>
<sequence length="691" mass="77978">MPAKASKASKRKRGKSAIRAQPVVPQPLHPNTKLDLALSTQIVQTAVAAIFFQIIHIRKVFKDHPWQPRIYHPEDPNNSYDAYVNRQDFAPPPHEYMYWRVPKRGEGEQVDKLMNVLESVAKEPIEKRYLQKLQLCFHTADGQEVSENNLIESYCLTFEYVNGRASSRLSERVRNAVTQEFTTLVLSEGRRKLIDMAEELFKRLGHTDRFGRLTQYPLPGKFSDYRLNILAEYNDSAPTSYQPTYFKPGNLATEALLSLCNSDPELSMDTGHHRISAGLLLPSSGSSPARMPQRQILAHSNTSPAESRAPSQPIGRLESSQPPQKRGHYLRLGSINGDGIQREMSHRLQTMGDSRAQHHFTQDTQHLQKDQSLPRQSQQAQSEPVVAPPYTQDIMNYFNSRLAEHTGAAGDDDLDGPQSIGYNGDRIVECECGCQENGPSMIYCVDCRRSQHSECYGYLDGEGPSNHLCYSCLAEIYKEEKQQITAASELCVGRHILWFLRNKRVAVSFSELVDYLGRSLEFTEELMEVLELSGFVQKLNKTKQLRNQTFRYIGNDDSLREEYFQPQRYINHLFAIPDAPRLGKLADPKSSIALDDFNTPNAKASGPAHVFDDGTTEGEPSPRLSTCGTPLPSDNEFHHLQSIARRGLLFSPNETGRRASKRFAESHSPVEAVKRMRTSRASPILESTGLN</sequence>
<feature type="domain" description="HORMA" evidence="2">
    <location>
        <begin position="37"/>
        <end position="279"/>
    </location>
</feature>
<keyword evidence="4" id="KW-1185">Reference proteome</keyword>
<feature type="region of interest" description="Disordered" evidence="1">
    <location>
        <begin position="358"/>
        <end position="385"/>
    </location>
</feature>
<proteinExistence type="predicted"/>
<dbReference type="AlphaFoldDB" id="A0A194XP30"/>
<evidence type="ECO:0000256" key="1">
    <source>
        <dbReference type="SAM" id="MobiDB-lite"/>
    </source>
</evidence>
<dbReference type="OrthoDB" id="1928087at2759"/>
<reference evidence="3 4" key="1">
    <citation type="submission" date="2015-10" db="EMBL/GenBank/DDBJ databases">
        <title>Full genome of DAOMC 229536 Phialocephala scopiformis, a fungal endophyte of spruce producing the potent anti-insectan compound rugulosin.</title>
        <authorList>
            <consortium name="DOE Joint Genome Institute"/>
            <person name="Walker A.K."/>
            <person name="Frasz S.L."/>
            <person name="Seifert K.A."/>
            <person name="Miller J.D."/>
            <person name="Mondo S.J."/>
            <person name="Labutti K."/>
            <person name="Lipzen A."/>
            <person name="Dockter R."/>
            <person name="Kennedy M."/>
            <person name="Grigoriev I.V."/>
            <person name="Spatafora J.W."/>
        </authorList>
    </citation>
    <scope>NUCLEOTIDE SEQUENCE [LARGE SCALE GENOMIC DNA]</scope>
    <source>
        <strain evidence="3 4">CBS 120377</strain>
    </source>
</reference>
<dbReference type="STRING" id="149040.A0A194XP30"/>
<dbReference type="Pfam" id="PF02301">
    <property type="entry name" value="HORMA"/>
    <property type="match status" value="1"/>
</dbReference>
<dbReference type="InterPro" id="IPR011011">
    <property type="entry name" value="Znf_FYVE_PHD"/>
</dbReference>
<dbReference type="InterPro" id="IPR013083">
    <property type="entry name" value="Znf_RING/FYVE/PHD"/>
</dbReference>
<feature type="region of interest" description="Disordered" evidence="1">
    <location>
        <begin position="1"/>
        <end position="26"/>
    </location>
</feature>
<gene>
    <name evidence="3" type="ORF">LY89DRAFT_729412</name>
</gene>
<feature type="region of interest" description="Disordered" evidence="1">
    <location>
        <begin position="298"/>
        <end position="332"/>
    </location>
</feature>
<dbReference type="InterPro" id="IPR003511">
    <property type="entry name" value="HORMA_dom"/>
</dbReference>
<feature type="region of interest" description="Disordered" evidence="1">
    <location>
        <begin position="656"/>
        <end position="691"/>
    </location>
</feature>
<evidence type="ECO:0000259" key="2">
    <source>
        <dbReference type="PROSITE" id="PS50815"/>
    </source>
</evidence>
<dbReference type="Gene3D" id="3.30.900.10">
    <property type="entry name" value="HORMA domain"/>
    <property type="match status" value="1"/>
</dbReference>
<dbReference type="PROSITE" id="PS50815">
    <property type="entry name" value="HORMA"/>
    <property type="match status" value="1"/>
</dbReference>
<organism evidence="3 4">
    <name type="scientific">Mollisia scopiformis</name>
    <name type="common">Conifer needle endophyte fungus</name>
    <name type="synonym">Phialocephala scopiformis</name>
    <dbReference type="NCBI Taxonomy" id="149040"/>
    <lineage>
        <taxon>Eukaryota</taxon>
        <taxon>Fungi</taxon>
        <taxon>Dikarya</taxon>
        <taxon>Ascomycota</taxon>
        <taxon>Pezizomycotina</taxon>
        <taxon>Leotiomycetes</taxon>
        <taxon>Helotiales</taxon>
        <taxon>Mollisiaceae</taxon>
        <taxon>Mollisia</taxon>
    </lineage>
</organism>
<evidence type="ECO:0000313" key="3">
    <source>
        <dbReference type="EMBL" id="KUJ21921.1"/>
    </source>
</evidence>
<dbReference type="SUPFAM" id="SSF56019">
    <property type="entry name" value="The spindle assembly checkpoint protein mad2"/>
    <property type="match status" value="1"/>
</dbReference>
<dbReference type="EMBL" id="KQ947407">
    <property type="protein sequence ID" value="KUJ21921.1"/>
    <property type="molecule type" value="Genomic_DNA"/>
</dbReference>